<dbReference type="Proteomes" id="UP000030686">
    <property type="component" value="Unassembled WGS sequence"/>
</dbReference>
<dbReference type="AlphaFoldDB" id="W6R2E2"/>
<dbReference type="EMBL" id="HG792018">
    <property type="protein sequence ID" value="CDM36012.1"/>
    <property type="molecule type" value="Genomic_DNA"/>
</dbReference>
<organism evidence="1 2">
    <name type="scientific">Penicillium roqueforti (strain FM164)</name>
    <dbReference type="NCBI Taxonomy" id="1365484"/>
    <lineage>
        <taxon>Eukaryota</taxon>
        <taxon>Fungi</taxon>
        <taxon>Dikarya</taxon>
        <taxon>Ascomycota</taxon>
        <taxon>Pezizomycotina</taxon>
        <taxon>Eurotiomycetes</taxon>
        <taxon>Eurotiomycetidae</taxon>
        <taxon>Eurotiales</taxon>
        <taxon>Aspergillaceae</taxon>
        <taxon>Penicillium</taxon>
    </lineage>
</organism>
<proteinExistence type="predicted"/>
<keyword evidence="2" id="KW-1185">Reference proteome</keyword>
<evidence type="ECO:0000313" key="1">
    <source>
        <dbReference type="EMBL" id="CDM36012.1"/>
    </source>
</evidence>
<protein>
    <submittedName>
        <fullName evidence="1">Genomic scaffold, ProqFM164S04</fullName>
    </submittedName>
</protein>
<sequence>MDVPWTLIENDILSMPTFKMTAITADTTKYKKRVRAELFGDAITLKPQNEA</sequence>
<reference evidence="1" key="1">
    <citation type="journal article" date="2014" name="Nat. Commun.">
        <title>Multiple recent horizontal transfers of a large genomic region in cheese making fungi.</title>
        <authorList>
            <person name="Cheeseman K."/>
            <person name="Ropars J."/>
            <person name="Renault P."/>
            <person name="Dupont J."/>
            <person name="Gouzy J."/>
            <person name="Branca A."/>
            <person name="Abraham A.L."/>
            <person name="Ceppi M."/>
            <person name="Conseiller E."/>
            <person name="Debuchy R."/>
            <person name="Malagnac F."/>
            <person name="Goarin A."/>
            <person name="Silar P."/>
            <person name="Lacoste S."/>
            <person name="Sallet E."/>
            <person name="Bensimon A."/>
            <person name="Giraud T."/>
            <person name="Brygoo Y."/>
        </authorList>
    </citation>
    <scope>NUCLEOTIDE SEQUENCE [LARGE SCALE GENOMIC DNA]</scope>
    <source>
        <strain evidence="1">FM164</strain>
    </source>
</reference>
<evidence type="ECO:0000313" key="2">
    <source>
        <dbReference type="Proteomes" id="UP000030686"/>
    </source>
</evidence>
<accession>W6R2E2</accession>
<gene>
    <name evidence="1" type="ORF">PROQFM164_S04g000893</name>
</gene>
<name>W6R2E2_PENRF</name>